<dbReference type="Proteomes" id="UP000198915">
    <property type="component" value="Unassembled WGS sequence"/>
</dbReference>
<keyword evidence="3" id="KW-1185">Reference proteome</keyword>
<gene>
    <name evidence="2" type="ORF">SAMN05518846_106198</name>
</gene>
<evidence type="ECO:0000256" key="1">
    <source>
        <dbReference type="SAM" id="Phobius"/>
    </source>
</evidence>
<keyword evidence="1" id="KW-0812">Transmembrane</keyword>
<dbReference type="RefSeq" id="WP_092268391.1">
    <property type="nucleotide sequence ID" value="NZ_FORT01000006.1"/>
</dbReference>
<protein>
    <submittedName>
        <fullName evidence="2">Uncharacterized protein</fullName>
    </submittedName>
</protein>
<keyword evidence="1" id="KW-1133">Transmembrane helix</keyword>
<reference evidence="3" key="1">
    <citation type="submission" date="2016-10" db="EMBL/GenBank/DDBJ databases">
        <authorList>
            <person name="Varghese N."/>
            <person name="Submissions S."/>
        </authorList>
    </citation>
    <scope>NUCLEOTIDE SEQUENCE [LARGE SCALE GENOMIC DNA]</scope>
    <source>
        <strain evidence="3">OK042</strain>
    </source>
</reference>
<evidence type="ECO:0000313" key="3">
    <source>
        <dbReference type="Proteomes" id="UP000198915"/>
    </source>
</evidence>
<accession>A0A1I3V0I1</accession>
<name>A0A1I3V0I1_9BACL</name>
<dbReference type="AlphaFoldDB" id="A0A1I3V0I1"/>
<keyword evidence="1" id="KW-0472">Membrane</keyword>
<dbReference type="STRING" id="1884381.SAMN05518846_106198"/>
<feature type="transmembrane region" description="Helical" evidence="1">
    <location>
        <begin position="12"/>
        <end position="29"/>
    </location>
</feature>
<evidence type="ECO:0000313" key="2">
    <source>
        <dbReference type="EMBL" id="SFJ89174.1"/>
    </source>
</evidence>
<sequence>MIQKTFTLLREKLYGVFVAGVLLVIGSLVGELKEVYSTIILPFVSMANLLESYQDANNFTKLLFSAICIMIYLAVVSYIPLLIAKDRKQIGKSSPAPEIMLYTEEISAAMEVIEKPGVQEIEITNTVDHLMRRIGMQAMSIFPGLDHRFVRASFLVTNLEGNIMVVSLGRHFGLTELDMKMVDEILGMPDNPYLKGNVRELFPANDMEAIGFIRNQGPNFRFGYVIMLPSKEMITMETEAHFKAAAVAVQHIVYMDKLWKLMVSYSQNLDGGGSDGSSRSRA</sequence>
<dbReference type="EMBL" id="FORT01000006">
    <property type="protein sequence ID" value="SFJ89174.1"/>
    <property type="molecule type" value="Genomic_DNA"/>
</dbReference>
<organism evidence="2 3">
    <name type="scientific">Brevibacillus centrosporus</name>
    <dbReference type="NCBI Taxonomy" id="54910"/>
    <lineage>
        <taxon>Bacteria</taxon>
        <taxon>Bacillati</taxon>
        <taxon>Bacillota</taxon>
        <taxon>Bacilli</taxon>
        <taxon>Bacillales</taxon>
        <taxon>Paenibacillaceae</taxon>
        <taxon>Brevibacillus</taxon>
    </lineage>
</organism>
<proteinExistence type="predicted"/>
<feature type="transmembrane region" description="Helical" evidence="1">
    <location>
        <begin position="62"/>
        <end position="83"/>
    </location>
</feature>